<dbReference type="SUPFAM" id="SSF56672">
    <property type="entry name" value="DNA/RNA polymerases"/>
    <property type="match status" value="1"/>
</dbReference>
<dbReference type="InterPro" id="IPR043128">
    <property type="entry name" value="Rev_trsase/Diguanyl_cyclase"/>
</dbReference>
<feature type="domain" description="Reverse transcriptase/retrotransposon-derived protein RNase H-like" evidence="1">
    <location>
        <begin position="50"/>
        <end position="149"/>
    </location>
</feature>
<proteinExistence type="predicted"/>
<evidence type="ECO:0000259" key="1">
    <source>
        <dbReference type="Pfam" id="PF17919"/>
    </source>
</evidence>
<dbReference type="CDD" id="cd09274">
    <property type="entry name" value="RNase_HI_RT_Ty3"/>
    <property type="match status" value="1"/>
</dbReference>
<dbReference type="InterPro" id="IPR043502">
    <property type="entry name" value="DNA/RNA_pol_sf"/>
</dbReference>
<dbReference type="PANTHER" id="PTHR34072">
    <property type="entry name" value="ENZYMATIC POLYPROTEIN-RELATED"/>
    <property type="match status" value="1"/>
</dbReference>
<evidence type="ECO:0000313" key="2">
    <source>
        <dbReference type="EMBL" id="NDV34263.1"/>
    </source>
</evidence>
<dbReference type="InterPro" id="IPR041577">
    <property type="entry name" value="RT_RNaseH_2"/>
</dbReference>
<protein>
    <recommendedName>
        <fullName evidence="1">Reverse transcriptase/retrotransposon-derived protein RNase H-like domain-containing protein</fullName>
    </recommendedName>
</protein>
<accession>A0A6B2LB43</accession>
<sequence>MKIAPPKNLKELQRFLGMINYYRRFIKNFAARTYNMRKMLKKGAWKENRWGEEEQKEFEEMKKVLTEAPIMAYPDFSLPFILETDASAKGIGAVLLQIQNGQEKVIAYASKALSEREQRLTSTEMELLGVKWAVTEKFRVYLLDKPFIIRSDHSALQHHSTIKAHNPKLIRWIFKLTPFKYTIEYKEGSSNIVPDALSRLHNIFEKTWDYVENMQEDPRFGSIFKTLLAKKEDLLKENELQDKREEVTVSKQINGFIYTLAEDNRQLIGEGPLLPFDMRRITLESPEV</sequence>
<dbReference type="FunFam" id="3.10.20.370:FF:000001">
    <property type="entry name" value="Retrovirus-related Pol polyprotein from transposon 17.6-like protein"/>
    <property type="match status" value="1"/>
</dbReference>
<name>A0A6B2LB43_9EUKA</name>
<dbReference type="Pfam" id="PF17919">
    <property type="entry name" value="RT_RNaseH_2"/>
    <property type="match status" value="1"/>
</dbReference>
<organism evidence="2">
    <name type="scientific">Arcella intermedia</name>
    <dbReference type="NCBI Taxonomy" id="1963864"/>
    <lineage>
        <taxon>Eukaryota</taxon>
        <taxon>Amoebozoa</taxon>
        <taxon>Tubulinea</taxon>
        <taxon>Elardia</taxon>
        <taxon>Arcellinida</taxon>
        <taxon>Sphaerothecina</taxon>
        <taxon>Arcellidae</taxon>
        <taxon>Arcella</taxon>
    </lineage>
</organism>
<reference evidence="2" key="1">
    <citation type="journal article" date="2020" name="J. Eukaryot. Microbiol.">
        <title>De novo Sequencing, Assembly and Annotation of the Transcriptome for the Free-Living Testate Amoeba Arcella intermedia.</title>
        <authorList>
            <person name="Ribeiro G.M."/>
            <person name="Porfirio-Sousa A.L."/>
            <person name="Maurer-Alcala X.X."/>
            <person name="Katz L.A."/>
            <person name="Lahr D.J.G."/>
        </authorList>
    </citation>
    <scope>NUCLEOTIDE SEQUENCE</scope>
</reference>
<dbReference type="FunFam" id="3.30.70.270:FF:000020">
    <property type="entry name" value="Transposon Tf2-6 polyprotein-like Protein"/>
    <property type="match status" value="1"/>
</dbReference>
<dbReference type="Gene3D" id="3.30.70.270">
    <property type="match status" value="1"/>
</dbReference>
<dbReference type="Gene3D" id="3.10.20.370">
    <property type="match status" value="1"/>
</dbReference>
<dbReference type="AlphaFoldDB" id="A0A6B2LB43"/>
<dbReference type="EMBL" id="GIBP01005294">
    <property type="protein sequence ID" value="NDV34263.1"/>
    <property type="molecule type" value="Transcribed_RNA"/>
</dbReference>